<dbReference type="InterPro" id="IPR000933">
    <property type="entry name" value="Glyco_hydro_29"/>
</dbReference>
<dbReference type="Proteomes" id="UP000366872">
    <property type="component" value="Unassembled WGS sequence"/>
</dbReference>
<dbReference type="Pfam" id="PF01120">
    <property type="entry name" value="Alpha_L_fucos"/>
    <property type="match status" value="1"/>
</dbReference>
<feature type="domain" description="Sulfatase N-terminal" evidence="12">
    <location>
        <begin position="26"/>
        <end position="431"/>
    </location>
</feature>
<gene>
    <name evidence="14" type="primary">atsA_257</name>
    <name evidence="14" type="ORF">PDESU_05015</name>
</gene>
<comment type="function">
    <text evidence="1">Alpha-L-fucosidase is responsible for hydrolyzing the alpha-1,6-linked fucose joined to the reducing-end N-acetylglucosamine of the carbohydrate moieties of glycoproteins.</text>
</comment>
<dbReference type="SUPFAM" id="SSF53649">
    <property type="entry name" value="Alkaline phosphatase-like"/>
    <property type="match status" value="1"/>
</dbReference>
<keyword evidence="7" id="KW-0378">Hydrolase</keyword>
<reference evidence="14 15" key="1">
    <citation type="submission" date="2019-04" db="EMBL/GenBank/DDBJ databases">
        <authorList>
            <person name="Van Vliet M D."/>
        </authorList>
    </citation>
    <scope>NUCLEOTIDE SEQUENCE [LARGE SCALE GENOMIC DNA]</scope>
    <source>
        <strain evidence="14 15">F1</strain>
    </source>
</reference>
<dbReference type="GO" id="GO:0046872">
    <property type="term" value="F:metal ion binding"/>
    <property type="evidence" value="ECO:0007669"/>
    <property type="project" value="UniProtKB-KW"/>
</dbReference>
<dbReference type="InterPro" id="IPR017853">
    <property type="entry name" value="GH"/>
</dbReference>
<evidence type="ECO:0000256" key="9">
    <source>
        <dbReference type="ARBA" id="ARBA00023295"/>
    </source>
</evidence>
<dbReference type="InterPro" id="IPR024607">
    <property type="entry name" value="Sulfatase_CS"/>
</dbReference>
<dbReference type="EMBL" id="CAAHFG010000003">
    <property type="protein sequence ID" value="VGO16424.1"/>
    <property type="molecule type" value="Genomic_DNA"/>
</dbReference>
<dbReference type="Gene3D" id="3.40.720.10">
    <property type="entry name" value="Alkaline Phosphatase, subunit A"/>
    <property type="match status" value="2"/>
</dbReference>
<sequence>MKKLLTACLILGTSLAFGANLDPAKPNVVLIYFDDMGFGDMGANGPTGVKIPADSKYLDPAVPTITPHLDRFAEQGMRFTNGHSSDGVCSPSRYSLMCGHYSWRTSLKRGVTGGYSKTFLAADRFTIGKMFQQYGYETAMVGKWHMGMQFFSPEGKPVDLKNNANVLKENKIDFSRPVTDTPYHRGGFNYYFGTSASLDMPPYAWLESRNDEVRVLYKGAIVKDGKVDFSQARFATNADLAEGQLFSRPGKYGRAEGSPFGRPGMYDPTFVMADYLQVQAQKFSDIISARKKDDKPFFIYVPMPSPHAPPASQKQFERSAGWGYGDYVVQTDFYTGQILDALGDPNDPKSLAANTVVFITSDNGPETGSYKNSRFVNHDANGPWAGRKRDNYEGGTRVPFVVRWPGNVAPGVTDHPCWQGDFVATMADVIGHKLAADEAPDAESFLPVLQGKPMPKNRRSGFIQHSSQGQFAFVDYTGEWKLIDGTGGGGNTTTCDADNKETLKAGELRGTPRQLFNLKKDPGERVNLLLDPSPEARAKEQELYELLNSIRGNTEFGTAGSSNVPRGRKEVGSMAPSRSAGNDDKAYTDLEAVAQAAVEMSGGDDHGPLPTRYRLAKPAPFPEGGEWFKEAGLGLFIHWGPASVPDITSVWRIRQPVKDSDPLRPKVTPEFYYDNAPKGFTASTYDPEKWMAAAKKAGFRYAVLTSKHHDGYSLWPSEYTDLGVQTYMNGRDLLKPYVDALRARDMHVGFYFSGVDWNLDRNYMNYYFSRGKEGWDFYGNPMPQDAVEPLPMEIIEQKKQMVFEVMERYRPDLWWWDSGLPLTVEETAGKYNPDMVFNNRGNWYHGNQQKGTYPVTHYATPEGFPSLEWKHVKQLVEAGTPWEICMTSQQCGWFYDAPRGEQSVALEDIMYALARVRSWQGNLLLNISPRADGTLPEVVYENFEKMGRWMAWGSVSMFDTKGTHFPEQSNVPITTSKDGKTWYLHTRPGAQTDFESWGKWKAIYYKDTEPGKPIRVSDVPKVKSVKLLRTGKALKFTYENGTLTLPNPDAGPDGLHEVIEVKF</sequence>
<evidence type="ECO:0000256" key="8">
    <source>
        <dbReference type="ARBA" id="ARBA00022837"/>
    </source>
</evidence>
<evidence type="ECO:0000256" key="2">
    <source>
        <dbReference type="ARBA" id="ARBA00007951"/>
    </source>
</evidence>
<dbReference type="InterPro" id="IPR057739">
    <property type="entry name" value="Glyco_hydro_29_N"/>
</dbReference>
<keyword evidence="6 11" id="KW-0732">Signal</keyword>
<comment type="similarity">
    <text evidence="2">Belongs to the glycosyl hydrolase 29 family.</text>
</comment>
<feature type="chain" id="PRO_5028898007" description="alpha-L-fucosidase" evidence="11">
    <location>
        <begin position="19"/>
        <end position="1063"/>
    </location>
</feature>
<dbReference type="Gene3D" id="3.20.20.80">
    <property type="entry name" value="Glycosidases"/>
    <property type="match status" value="1"/>
</dbReference>
<keyword evidence="9" id="KW-0326">Glycosidase</keyword>
<organism evidence="14 15">
    <name type="scientific">Pontiella desulfatans</name>
    <dbReference type="NCBI Taxonomy" id="2750659"/>
    <lineage>
        <taxon>Bacteria</taxon>
        <taxon>Pseudomonadati</taxon>
        <taxon>Kiritimatiellota</taxon>
        <taxon>Kiritimatiellia</taxon>
        <taxon>Kiritimatiellales</taxon>
        <taxon>Pontiellaceae</taxon>
        <taxon>Pontiella</taxon>
    </lineage>
</organism>
<evidence type="ECO:0000313" key="14">
    <source>
        <dbReference type="EMBL" id="VGO16424.1"/>
    </source>
</evidence>
<dbReference type="InterPro" id="IPR000917">
    <property type="entry name" value="Sulfatase_N"/>
</dbReference>
<name>A0A6C2UAN0_PONDE</name>
<dbReference type="Gene3D" id="3.30.1120.10">
    <property type="match status" value="1"/>
</dbReference>
<keyword evidence="15" id="KW-1185">Reference proteome</keyword>
<dbReference type="Pfam" id="PF00884">
    <property type="entry name" value="Sulfatase"/>
    <property type="match status" value="1"/>
</dbReference>
<dbReference type="PANTHER" id="PTHR42693">
    <property type="entry name" value="ARYLSULFATASE FAMILY MEMBER"/>
    <property type="match status" value="1"/>
</dbReference>
<evidence type="ECO:0000256" key="1">
    <source>
        <dbReference type="ARBA" id="ARBA00004071"/>
    </source>
</evidence>
<dbReference type="SUPFAM" id="SSF51445">
    <property type="entry name" value="(Trans)glycosidases"/>
    <property type="match status" value="1"/>
</dbReference>
<feature type="signal peptide" evidence="11">
    <location>
        <begin position="1"/>
        <end position="18"/>
    </location>
</feature>
<evidence type="ECO:0000256" key="5">
    <source>
        <dbReference type="ARBA" id="ARBA00022723"/>
    </source>
</evidence>
<proteinExistence type="inferred from homology"/>
<keyword evidence="5" id="KW-0479">Metal-binding</keyword>
<dbReference type="SMART" id="SM00812">
    <property type="entry name" value="Alpha_L_fucos"/>
    <property type="match status" value="1"/>
</dbReference>
<keyword evidence="8" id="KW-0106">Calcium</keyword>
<evidence type="ECO:0000256" key="4">
    <source>
        <dbReference type="ARBA" id="ARBA00012662"/>
    </source>
</evidence>
<evidence type="ECO:0000256" key="10">
    <source>
        <dbReference type="SAM" id="MobiDB-lite"/>
    </source>
</evidence>
<dbReference type="GO" id="GO:0004065">
    <property type="term" value="F:arylsulfatase activity"/>
    <property type="evidence" value="ECO:0007669"/>
    <property type="project" value="TreeGrafter"/>
</dbReference>
<evidence type="ECO:0000259" key="12">
    <source>
        <dbReference type="Pfam" id="PF00884"/>
    </source>
</evidence>
<comment type="similarity">
    <text evidence="3">Belongs to the sulfatase family.</text>
</comment>
<evidence type="ECO:0000313" key="15">
    <source>
        <dbReference type="Proteomes" id="UP000366872"/>
    </source>
</evidence>
<feature type="domain" description="Glycoside hydrolase family 29 N-terminal" evidence="13">
    <location>
        <begin position="626"/>
        <end position="951"/>
    </location>
</feature>
<dbReference type="PRINTS" id="PR00741">
    <property type="entry name" value="GLHYDRLASE29"/>
</dbReference>
<evidence type="ECO:0000256" key="6">
    <source>
        <dbReference type="ARBA" id="ARBA00022729"/>
    </source>
</evidence>
<protein>
    <recommendedName>
        <fullName evidence="4">alpha-L-fucosidase</fullName>
        <ecNumber evidence="4">3.2.1.51</ecNumber>
    </recommendedName>
</protein>
<dbReference type="InterPro" id="IPR016286">
    <property type="entry name" value="FUC_metazoa-typ"/>
</dbReference>
<dbReference type="InterPro" id="IPR017850">
    <property type="entry name" value="Alkaline_phosphatase_core_sf"/>
</dbReference>
<dbReference type="GO" id="GO:0004560">
    <property type="term" value="F:alpha-L-fucosidase activity"/>
    <property type="evidence" value="ECO:0007669"/>
    <property type="project" value="InterPro"/>
</dbReference>
<dbReference type="AlphaFoldDB" id="A0A6C2UAN0"/>
<dbReference type="RefSeq" id="WP_136081936.1">
    <property type="nucleotide sequence ID" value="NZ_CAAHFG010000003.1"/>
</dbReference>
<dbReference type="InterPro" id="IPR050738">
    <property type="entry name" value="Sulfatase"/>
</dbReference>
<evidence type="ECO:0000256" key="11">
    <source>
        <dbReference type="SAM" id="SignalP"/>
    </source>
</evidence>
<accession>A0A6C2UAN0</accession>
<dbReference type="PROSITE" id="PS00149">
    <property type="entry name" value="SULFATASE_2"/>
    <property type="match status" value="1"/>
</dbReference>
<evidence type="ECO:0000256" key="7">
    <source>
        <dbReference type="ARBA" id="ARBA00022801"/>
    </source>
</evidence>
<dbReference type="EC" id="3.2.1.51" evidence="4"/>
<evidence type="ECO:0000259" key="13">
    <source>
        <dbReference type="Pfam" id="PF01120"/>
    </source>
</evidence>
<dbReference type="GO" id="GO:0006004">
    <property type="term" value="P:fucose metabolic process"/>
    <property type="evidence" value="ECO:0007669"/>
    <property type="project" value="InterPro"/>
</dbReference>
<dbReference type="CDD" id="cd16143">
    <property type="entry name" value="ARS_like"/>
    <property type="match status" value="1"/>
</dbReference>
<feature type="region of interest" description="Disordered" evidence="10">
    <location>
        <begin position="556"/>
        <end position="584"/>
    </location>
</feature>
<dbReference type="PANTHER" id="PTHR42693:SF53">
    <property type="entry name" value="ENDO-4-O-SULFATASE"/>
    <property type="match status" value="1"/>
</dbReference>
<evidence type="ECO:0000256" key="3">
    <source>
        <dbReference type="ARBA" id="ARBA00008779"/>
    </source>
</evidence>